<dbReference type="InterPro" id="IPR029044">
    <property type="entry name" value="Nucleotide-diphossugar_trans"/>
</dbReference>
<gene>
    <name evidence="2" type="primary">ycbB</name>
    <name evidence="2" type="ORF">ikelab_04910</name>
    <name evidence="3" type="ORF">QHR29_04900</name>
</gene>
<name>A0A6L2ZTU0_9LACT</name>
<dbReference type="InterPro" id="IPR001173">
    <property type="entry name" value="Glyco_trans_2-like"/>
</dbReference>
<dbReference type="InterPro" id="IPR050256">
    <property type="entry name" value="Glycosyltransferase_2"/>
</dbReference>
<reference evidence="3" key="2">
    <citation type="submission" date="2023-04" db="EMBL/GenBank/DDBJ databases">
        <title>Genomic analysis of Lactococcus garvieae isolates.</title>
        <authorList>
            <person name="Zhanghang C."/>
        </authorList>
    </citation>
    <scope>NUCLEOTIDE SEQUENCE</scope>
    <source>
        <strain evidence="3">ZB-1</strain>
    </source>
</reference>
<dbReference type="RefSeq" id="WP_023890091.1">
    <property type="nucleotide sequence ID" value="NZ_AP026069.1"/>
</dbReference>
<evidence type="ECO:0000313" key="3">
    <source>
        <dbReference type="EMBL" id="MDH7959800.1"/>
    </source>
</evidence>
<feature type="domain" description="Glycosyltransferase 2-like" evidence="1">
    <location>
        <begin position="11"/>
        <end position="176"/>
    </location>
</feature>
<reference evidence="2 4" key="1">
    <citation type="submission" date="2020-06" db="EMBL/GenBank/DDBJ databases">
        <title>Draft genome sequence of Lactic acid bacteria from Okinawan-style tofu.</title>
        <authorList>
            <person name="Takara I."/>
            <person name="Ikematsu S."/>
        </authorList>
    </citation>
    <scope>NUCLEOTIDE SEQUENCE [LARGE SCALE GENOMIC DNA]</scope>
    <source>
        <strain evidence="4">lg38</strain>
        <strain evidence="2">Lg38</strain>
    </source>
</reference>
<dbReference type="EMBL" id="JARYTV010000003">
    <property type="protein sequence ID" value="MDH7959800.1"/>
    <property type="molecule type" value="Genomic_DNA"/>
</dbReference>
<dbReference type="CDD" id="cd04179">
    <property type="entry name" value="DPM_DPG-synthase_like"/>
    <property type="match status" value="1"/>
</dbReference>
<organism evidence="2 4">
    <name type="scientific">Lactococcus garvieae</name>
    <dbReference type="NCBI Taxonomy" id="1363"/>
    <lineage>
        <taxon>Bacteria</taxon>
        <taxon>Bacillati</taxon>
        <taxon>Bacillota</taxon>
        <taxon>Bacilli</taxon>
        <taxon>Lactobacillales</taxon>
        <taxon>Streptococcaceae</taxon>
        <taxon>Lactococcus</taxon>
    </lineage>
</organism>
<dbReference type="Pfam" id="PF00535">
    <property type="entry name" value="Glycos_transf_2"/>
    <property type="match status" value="1"/>
</dbReference>
<evidence type="ECO:0000313" key="4">
    <source>
        <dbReference type="Proteomes" id="UP000504756"/>
    </source>
</evidence>
<dbReference type="AlphaFoldDB" id="A0A6L2ZTU0"/>
<sequence length="245" mass="27597">MKEKNEQKLLLIIPAYNESEGIVDVIKDVDAYRESCGYHLDYIVINDGSTDNEEEVLRVNNINHVELIQNLGIGGAVQTGYMYALENGYDIAIQYDGDGQHDIASLPNLVDPILNNQADFTVGSRFLDDSNSEFKSSTTRQLGIKILSALIYMTSKIRIKDVTSGYRAGNRKVIEQFTKRYPRQYPEPESYMHLFAKNIRVKEVGVRMFERTTGVSSINLLKGVNYMVSVSLAVLVSSLLGKERE</sequence>
<dbReference type="Proteomes" id="UP000504756">
    <property type="component" value="Unassembled WGS sequence"/>
</dbReference>
<keyword evidence="2" id="KW-0808">Transferase</keyword>
<protein>
    <submittedName>
        <fullName evidence="2">Glycosyl transferase</fullName>
    </submittedName>
    <submittedName>
        <fullName evidence="3">Glycosyltransferase family 2 protein</fullName>
    </submittedName>
</protein>
<accession>A0A6L2ZTU0</accession>
<dbReference type="Gene3D" id="3.90.550.10">
    <property type="entry name" value="Spore Coat Polysaccharide Biosynthesis Protein SpsA, Chain A"/>
    <property type="match status" value="1"/>
</dbReference>
<dbReference type="Proteomes" id="UP001157396">
    <property type="component" value="Unassembled WGS sequence"/>
</dbReference>
<dbReference type="PANTHER" id="PTHR48090">
    <property type="entry name" value="UNDECAPRENYL-PHOSPHATE 4-DEOXY-4-FORMAMIDO-L-ARABINOSE TRANSFERASE-RELATED"/>
    <property type="match status" value="1"/>
</dbReference>
<comment type="caution">
    <text evidence="2">The sequence shown here is derived from an EMBL/GenBank/DDBJ whole genome shotgun (WGS) entry which is preliminary data.</text>
</comment>
<dbReference type="SUPFAM" id="SSF53448">
    <property type="entry name" value="Nucleotide-diphospho-sugar transferases"/>
    <property type="match status" value="1"/>
</dbReference>
<dbReference type="GO" id="GO:0016740">
    <property type="term" value="F:transferase activity"/>
    <property type="evidence" value="ECO:0007669"/>
    <property type="project" value="UniProtKB-KW"/>
</dbReference>
<dbReference type="EMBL" id="BLXU01000002">
    <property type="protein sequence ID" value="GFO51216.1"/>
    <property type="molecule type" value="Genomic_DNA"/>
</dbReference>
<evidence type="ECO:0000313" key="2">
    <source>
        <dbReference type="EMBL" id="GFO51216.1"/>
    </source>
</evidence>
<dbReference type="PANTHER" id="PTHR48090:SF7">
    <property type="entry name" value="RFBJ PROTEIN"/>
    <property type="match status" value="1"/>
</dbReference>
<evidence type="ECO:0000259" key="1">
    <source>
        <dbReference type="Pfam" id="PF00535"/>
    </source>
</evidence>
<proteinExistence type="predicted"/>